<comment type="caution">
    <text evidence="2">The sequence shown here is derived from an EMBL/GenBank/DDBJ whole genome shotgun (WGS) entry which is preliminary data.</text>
</comment>
<evidence type="ECO:0000313" key="2">
    <source>
        <dbReference type="EMBL" id="GBG59568.1"/>
    </source>
</evidence>
<feature type="compositionally biased region" description="Basic and acidic residues" evidence="1">
    <location>
        <begin position="82"/>
        <end position="100"/>
    </location>
</feature>
<dbReference type="Gramene" id="GBG59568">
    <property type="protein sequence ID" value="GBG59568"/>
    <property type="gene ID" value="CBR_g49828"/>
</dbReference>
<evidence type="ECO:0000256" key="1">
    <source>
        <dbReference type="SAM" id="MobiDB-lite"/>
    </source>
</evidence>
<feature type="compositionally biased region" description="Basic and acidic residues" evidence="1">
    <location>
        <begin position="25"/>
        <end position="38"/>
    </location>
</feature>
<feature type="compositionally biased region" description="Polar residues" evidence="1">
    <location>
        <begin position="1"/>
        <end position="14"/>
    </location>
</feature>
<dbReference type="EMBL" id="BFEA01000005">
    <property type="protein sequence ID" value="GBG59568.1"/>
    <property type="molecule type" value="Genomic_DNA"/>
</dbReference>
<dbReference type="Proteomes" id="UP000265515">
    <property type="component" value="Unassembled WGS sequence"/>
</dbReference>
<feature type="region of interest" description="Disordered" evidence="1">
    <location>
        <begin position="59"/>
        <end position="100"/>
    </location>
</feature>
<proteinExistence type="predicted"/>
<feature type="region of interest" description="Disordered" evidence="1">
    <location>
        <begin position="132"/>
        <end position="156"/>
    </location>
</feature>
<protein>
    <submittedName>
        <fullName evidence="2">Uncharacterized protein</fullName>
    </submittedName>
</protein>
<accession>A0A388JP80</accession>
<evidence type="ECO:0000313" key="3">
    <source>
        <dbReference type="Proteomes" id="UP000265515"/>
    </source>
</evidence>
<keyword evidence="3" id="KW-1185">Reference proteome</keyword>
<feature type="compositionally biased region" description="Basic and acidic residues" evidence="1">
    <location>
        <begin position="59"/>
        <end position="73"/>
    </location>
</feature>
<organism evidence="2 3">
    <name type="scientific">Chara braunii</name>
    <name type="common">Braun's stonewort</name>
    <dbReference type="NCBI Taxonomy" id="69332"/>
    <lineage>
        <taxon>Eukaryota</taxon>
        <taxon>Viridiplantae</taxon>
        <taxon>Streptophyta</taxon>
        <taxon>Charophyceae</taxon>
        <taxon>Charales</taxon>
        <taxon>Characeae</taxon>
        <taxon>Chara</taxon>
    </lineage>
</organism>
<reference evidence="2 3" key="1">
    <citation type="journal article" date="2018" name="Cell">
        <title>The Chara Genome: Secondary Complexity and Implications for Plant Terrestrialization.</title>
        <authorList>
            <person name="Nishiyama T."/>
            <person name="Sakayama H."/>
            <person name="Vries J.D."/>
            <person name="Buschmann H."/>
            <person name="Saint-Marcoux D."/>
            <person name="Ullrich K.K."/>
            <person name="Haas F.B."/>
            <person name="Vanderstraeten L."/>
            <person name="Becker D."/>
            <person name="Lang D."/>
            <person name="Vosolsobe S."/>
            <person name="Rombauts S."/>
            <person name="Wilhelmsson P.K.I."/>
            <person name="Janitza P."/>
            <person name="Kern R."/>
            <person name="Heyl A."/>
            <person name="Rumpler F."/>
            <person name="Villalobos L.I.A.C."/>
            <person name="Clay J.M."/>
            <person name="Skokan R."/>
            <person name="Toyoda A."/>
            <person name="Suzuki Y."/>
            <person name="Kagoshima H."/>
            <person name="Schijlen E."/>
            <person name="Tajeshwar N."/>
            <person name="Catarino B."/>
            <person name="Hetherington A.J."/>
            <person name="Saltykova A."/>
            <person name="Bonnot C."/>
            <person name="Breuninger H."/>
            <person name="Symeonidi A."/>
            <person name="Radhakrishnan G.V."/>
            <person name="Van Nieuwerburgh F."/>
            <person name="Deforce D."/>
            <person name="Chang C."/>
            <person name="Karol K.G."/>
            <person name="Hedrich R."/>
            <person name="Ulvskov P."/>
            <person name="Glockner G."/>
            <person name="Delwiche C.F."/>
            <person name="Petrasek J."/>
            <person name="Van de Peer Y."/>
            <person name="Friml J."/>
            <person name="Beilby M."/>
            <person name="Dolan L."/>
            <person name="Kohara Y."/>
            <person name="Sugano S."/>
            <person name="Fujiyama A."/>
            <person name="Delaux P.-M."/>
            <person name="Quint M."/>
            <person name="TheiBen G."/>
            <person name="Hagemann M."/>
            <person name="Harholt J."/>
            <person name="Dunand C."/>
            <person name="Zachgo S."/>
            <person name="Langdale J."/>
            <person name="Maumus F."/>
            <person name="Straeten D.V.D."/>
            <person name="Gould S.B."/>
            <person name="Rensing S.A."/>
        </authorList>
    </citation>
    <scope>NUCLEOTIDE SEQUENCE [LARGE SCALE GENOMIC DNA]</scope>
    <source>
        <strain evidence="2 3">S276</strain>
    </source>
</reference>
<feature type="region of interest" description="Disordered" evidence="1">
    <location>
        <begin position="1"/>
        <end position="38"/>
    </location>
</feature>
<gene>
    <name evidence="2" type="ORF">CBR_g49828</name>
</gene>
<sequence>MVETRTGTSTSPYTAEQDAKAAAILEERREKKEAKKKALLEEQAAKKKKIEKEMAKELERLTKEEEEKLRAVEAEEEVEEQPLERSRTRGRGEPNGVKEDPLEKKIAEWVANLSLGEEEEALMYVTREEQEATMKEWDAEEDPLKRQTIEDKKRIE</sequence>
<dbReference type="AlphaFoldDB" id="A0A388JP80"/>
<name>A0A388JP80_CHABU</name>